<dbReference type="GO" id="GO:0003677">
    <property type="term" value="F:DNA binding"/>
    <property type="evidence" value="ECO:0007669"/>
    <property type="project" value="UniProtKB-KW"/>
</dbReference>
<keyword evidence="1" id="KW-0808">Transferase</keyword>
<dbReference type="PANTHER" id="PTHR10670">
    <property type="entry name" value="DNA POLYMERASE EPSILON CATALYTIC SUBUNIT A"/>
    <property type="match status" value="1"/>
</dbReference>
<accession>A0A9W3CU42</accession>
<comment type="catalytic activity">
    <reaction evidence="1">
        <text>DNA(n) + a 2'-deoxyribonucleoside 5'-triphosphate = DNA(n+1) + diphosphate</text>
        <dbReference type="Rhea" id="RHEA:22508"/>
        <dbReference type="Rhea" id="RHEA-COMP:17339"/>
        <dbReference type="Rhea" id="RHEA-COMP:17340"/>
        <dbReference type="ChEBI" id="CHEBI:33019"/>
        <dbReference type="ChEBI" id="CHEBI:61560"/>
        <dbReference type="ChEBI" id="CHEBI:173112"/>
        <dbReference type="EC" id="2.7.7.7"/>
    </reaction>
</comment>
<comment type="subcellular location">
    <subcellularLocation>
        <location evidence="1">Nucleus</location>
    </subcellularLocation>
</comment>
<dbReference type="GeneID" id="130504526"/>
<gene>
    <name evidence="4" type="primary">LOC130504526</name>
    <name evidence="3" type="synonym">LOC108821503</name>
</gene>
<dbReference type="GO" id="GO:0008270">
    <property type="term" value="F:zinc ion binding"/>
    <property type="evidence" value="ECO:0007669"/>
    <property type="project" value="UniProtKB-KW"/>
</dbReference>
<dbReference type="Proteomes" id="UP000504610">
    <property type="component" value="Chromosome 8"/>
</dbReference>
<dbReference type="GO" id="GO:0006272">
    <property type="term" value="P:leading strand elongation"/>
    <property type="evidence" value="ECO:0007669"/>
    <property type="project" value="TreeGrafter"/>
</dbReference>
<dbReference type="SUPFAM" id="SSF53098">
    <property type="entry name" value="Ribonuclease H-like"/>
    <property type="match status" value="1"/>
</dbReference>
<dbReference type="GO" id="GO:0008310">
    <property type="term" value="F:single-stranded DNA 3'-5' DNA exonuclease activity"/>
    <property type="evidence" value="ECO:0007669"/>
    <property type="project" value="TreeGrafter"/>
</dbReference>
<protein>
    <recommendedName>
        <fullName evidence="1">DNA polymerase epsilon catalytic subunit</fullName>
        <ecNumber evidence="1">2.7.7.7</ecNumber>
    </recommendedName>
</protein>
<dbReference type="EC" id="2.7.7.7" evidence="1"/>
<evidence type="ECO:0000313" key="3">
    <source>
        <dbReference type="RefSeq" id="XP_056848045.1"/>
    </source>
</evidence>
<dbReference type="RefSeq" id="XP_056855121.1">
    <property type="nucleotide sequence ID" value="XM_056999141.1"/>
</dbReference>
<keyword evidence="1" id="KW-0408">Iron</keyword>
<dbReference type="GO" id="GO:0045004">
    <property type="term" value="P:DNA replication proofreading"/>
    <property type="evidence" value="ECO:0007669"/>
    <property type="project" value="TreeGrafter"/>
</dbReference>
<reference evidence="2" key="1">
    <citation type="journal article" date="2019" name="Database">
        <title>The radish genome database (RadishGD): an integrated information resource for radish genomics.</title>
        <authorList>
            <person name="Yu H.J."/>
            <person name="Baek S."/>
            <person name="Lee Y.J."/>
            <person name="Cho A."/>
            <person name="Mun J.H."/>
        </authorList>
    </citation>
    <scope>NUCLEOTIDE SEQUENCE [LARGE SCALE GENOMIC DNA]</scope>
    <source>
        <strain evidence="2">cv. WK10039</strain>
    </source>
</reference>
<dbReference type="GO" id="GO:0006287">
    <property type="term" value="P:base-excision repair, gap-filling"/>
    <property type="evidence" value="ECO:0007669"/>
    <property type="project" value="TreeGrafter"/>
</dbReference>
<dbReference type="InterPro" id="IPR029703">
    <property type="entry name" value="POL2"/>
</dbReference>
<keyword evidence="1" id="KW-0235">DNA replication</keyword>
<keyword evidence="1" id="KW-0411">Iron-sulfur</keyword>
<organism evidence="2 4">
    <name type="scientific">Raphanus sativus</name>
    <name type="common">Radish</name>
    <name type="synonym">Raphanus raphanistrum var. sativus</name>
    <dbReference type="NCBI Taxonomy" id="3726"/>
    <lineage>
        <taxon>Eukaryota</taxon>
        <taxon>Viridiplantae</taxon>
        <taxon>Streptophyta</taxon>
        <taxon>Embryophyta</taxon>
        <taxon>Tracheophyta</taxon>
        <taxon>Spermatophyta</taxon>
        <taxon>Magnoliopsida</taxon>
        <taxon>eudicotyledons</taxon>
        <taxon>Gunneridae</taxon>
        <taxon>Pentapetalae</taxon>
        <taxon>rosids</taxon>
        <taxon>malvids</taxon>
        <taxon>Brassicales</taxon>
        <taxon>Brassicaceae</taxon>
        <taxon>Brassiceae</taxon>
        <taxon>Raphanus</taxon>
    </lineage>
</organism>
<evidence type="ECO:0000313" key="2">
    <source>
        <dbReference type="Proteomes" id="UP000504610"/>
    </source>
</evidence>
<dbReference type="KEGG" id="rsz:130504526"/>
<comment type="similarity">
    <text evidence="1">Belongs to the DNA polymerase type-B family.</text>
</comment>
<dbReference type="OrthoDB" id="10060449at2759"/>
<keyword evidence="1" id="KW-0238">DNA-binding</keyword>
<dbReference type="GO" id="GO:0006297">
    <property type="term" value="P:nucleotide-excision repair, DNA gap filling"/>
    <property type="evidence" value="ECO:0007669"/>
    <property type="project" value="TreeGrafter"/>
</dbReference>
<dbReference type="KEGG" id="rsz:108821503"/>
<keyword evidence="1" id="KW-0004">4Fe-4S</keyword>
<proteinExistence type="inferred from homology"/>
<keyword evidence="1" id="KW-0548">Nucleotidyltransferase</keyword>
<dbReference type="InterPro" id="IPR012337">
    <property type="entry name" value="RNaseH-like_sf"/>
</dbReference>
<name>A0A9W3CU42_RAPSA</name>
<dbReference type="RefSeq" id="XP_056848045.1">
    <property type="nucleotide sequence ID" value="XM_056992065.1"/>
</dbReference>
<keyword evidence="1" id="KW-0539">Nucleus</keyword>
<comment type="cofactor">
    <cofactor evidence="1">
        <name>[4Fe-4S] cluster</name>
        <dbReference type="ChEBI" id="CHEBI:49883"/>
    </cofactor>
</comment>
<dbReference type="GO" id="GO:0051539">
    <property type="term" value="F:4 iron, 4 sulfur cluster binding"/>
    <property type="evidence" value="ECO:0007669"/>
    <property type="project" value="UniProtKB-KW"/>
</dbReference>
<dbReference type="GO" id="GO:0000278">
    <property type="term" value="P:mitotic cell cycle"/>
    <property type="evidence" value="ECO:0007669"/>
    <property type="project" value="TreeGrafter"/>
</dbReference>
<evidence type="ECO:0000256" key="1">
    <source>
        <dbReference type="RuleBase" id="RU365029"/>
    </source>
</evidence>
<keyword evidence="1" id="KW-0479">Metal-binding</keyword>
<comment type="function">
    <text evidence="1">DNA polymerase II participates in chromosomal DNA replication.</text>
</comment>
<dbReference type="PANTHER" id="PTHR10670:SF0">
    <property type="entry name" value="DNA POLYMERASE EPSILON CATALYTIC SUBUNIT A"/>
    <property type="match status" value="1"/>
</dbReference>
<dbReference type="GO" id="GO:0008622">
    <property type="term" value="C:epsilon DNA polymerase complex"/>
    <property type="evidence" value="ECO:0007669"/>
    <property type="project" value="InterPro"/>
</dbReference>
<evidence type="ECO:0000313" key="4">
    <source>
        <dbReference type="RefSeq" id="XP_056855121.1"/>
    </source>
</evidence>
<dbReference type="GO" id="GO:0003887">
    <property type="term" value="F:DNA-directed DNA polymerase activity"/>
    <property type="evidence" value="ECO:0007669"/>
    <property type="project" value="UniProtKB-KW"/>
</dbReference>
<dbReference type="AlphaFoldDB" id="A0A9W3CU42"/>
<keyword evidence="1" id="KW-0863">Zinc-finger</keyword>
<dbReference type="Gene3D" id="3.30.342.10">
    <property type="entry name" value="DNA Polymerase, chain B, domain 1"/>
    <property type="match status" value="1"/>
</dbReference>
<sequence>MESEVEAYLRRKYERQVADIEIVEKEDLDLKNHLSGLRKKYLKVSFDTVQQLMEVKRDLSHIVERNQAKFDALEAYESILAGKRPVHMQMLTCGRNKSEIGELAMTSKNVTKMTQIFDHSDRFVFLPVPRQVIFSSVTVSRFDGGFE</sequence>
<keyword evidence="1" id="KW-0862">Zinc</keyword>
<keyword evidence="2" id="KW-1185">Reference proteome</keyword>
<reference evidence="3 4" key="2">
    <citation type="submission" date="2025-04" db="UniProtKB">
        <authorList>
            <consortium name="RefSeq"/>
        </authorList>
    </citation>
    <scope>IDENTIFICATION</scope>
    <source>
        <tissue evidence="3 4">Leaf</tissue>
    </source>
</reference>
<keyword evidence="1" id="KW-0239">DNA-directed DNA polymerase</keyword>